<name>A0A212J1D7_9BACT</name>
<dbReference type="RefSeq" id="WP_296946799.1">
    <property type="nucleotide sequence ID" value="NZ_LT599021.1"/>
</dbReference>
<organism evidence="1">
    <name type="scientific">uncultured Dysgonomonas sp</name>
    <dbReference type="NCBI Taxonomy" id="206096"/>
    <lineage>
        <taxon>Bacteria</taxon>
        <taxon>Pseudomonadati</taxon>
        <taxon>Bacteroidota</taxon>
        <taxon>Bacteroidia</taxon>
        <taxon>Bacteroidales</taxon>
        <taxon>Dysgonomonadaceae</taxon>
        <taxon>Dysgonomonas</taxon>
        <taxon>environmental samples</taxon>
    </lineage>
</organism>
<dbReference type="EMBL" id="FLUL01000001">
    <property type="protein sequence ID" value="SBV93154.1"/>
    <property type="molecule type" value="Genomic_DNA"/>
</dbReference>
<reference evidence="1" key="1">
    <citation type="submission" date="2016-04" db="EMBL/GenBank/DDBJ databases">
        <authorList>
            <person name="Evans L.H."/>
            <person name="Alamgir A."/>
            <person name="Owens N."/>
            <person name="Weber N.D."/>
            <person name="Virtaneva K."/>
            <person name="Barbian K."/>
            <person name="Babar A."/>
            <person name="Rosenke K."/>
        </authorList>
    </citation>
    <scope>NUCLEOTIDE SEQUENCE</scope>
    <source>
        <strain evidence="1">86-2</strain>
    </source>
</reference>
<sequence>MSVFRYSKFKIIIDPKSKKTQGLSIGDIVRRQYVDNQSTIYSLMLVLETGVDVYIGANNNEEKSSYFIGALLNGDEPTNGQILDFVRVTNLFNINRSGALYLTASDNDSPYLDIVDGMATEKSLCFPSMSGGSPDLPDIKRYAVSGDGYVDTSYTASIDGASRVFRIVRNNIVNIANAKIGLKQTIGVKLKNPQRVVISYRIRSSKLMNGIPLSFGYTSGGTYDGQDSISSTLDWSYQANVITIDYPEQYSRSLFIDFTSFLTNTSDWVEVSDLNIVLLSDLDNFGLSTKARIGKISGIIDPVFGTIDGYGAYFQNLFASKNINIAGTLTAGDANGSSSSFYVGKIRKNNVINSLNPNFTTSNHAQILNNMSPVGVGGVYKLLSGVSEIHIQDKSWLDGKIGDKYCLSFWVKSEDRHAIDINFKGTYAQSIAVPVSGEWVKIYVTVDLSNPLDLPLILVLNILGNDILFSAPQLEYGSHPTLYQPTDNTLSDSDEYGAWFNRGGIGGTIQNPLLKLNEDGSISSSNGSFVINRDGSGYFAGGSIKWTNDKVELGDNVKLTWDNLNDETKDNLKGDAGVDGYSVLLSPESIVLPSESTGTVIDYSLAKTSVNLLQGSVSLPFIISIVNQVGCTASIVGATVAIVSATNNWGFVEFSVTYNDFSCIKRFSYTKSIKAKDGVDSNLLDWVLDWNSSKTTIESNTILTPKIYAGSKNADGTITGVAIGCFPLKTVSTTGIASVENINGVYGFKDGKKTFGINTDGSVFIGSENDSIQYNPTTGKITFGSNVVLNWQNYTDSQISNISIGARNYQKDISKGYVTLGSTITNITNRTLTITYNTAPSPTPYAFLNPLAEYEIGKMHTFSFWVKATISDGSPSCIINFGIRNSGSVDYTQEINANEWIRITRSVTLTQYNSGSKIIIFTCQQPKGITLDIKDVYVGAGNKNPEDWTPAIEDTQSSINAVSSNANNITTALGGISFPKLTNISSTGIYTGTLTASQVNAVAISASSITSGILSADRISVNSLNGDKIVSGSITATQINTSSLQSALITTSYIEGLSLNFTRGTIGNWNISANGIINGNIQLSSDGAIVHSGGKWNLKQDGSGYIASGNISWDAVGSVSFSNSVQLSWQNYTDNQIKNVQIGGRNYVLNSDFTKLTSDAVNWKISAYNTYIYKEGVACYTVTTSNVASRIERSFNLSQGTYTISLLARAKYGFIFGSFSNATVISQETTKVDDFVIHWATFEVPTTGSVIVRPYFGSRYIVGDDIYIKYIKLEDGNKVTSYSEAPEDVQARIDIAKTTSDSTVNALGGVSFPKLTNISSTGIYTGTLTATQVNAVAISGNSITAGIISADRIAVGSLSGDKIISGTITATQINASSLQSALITTSYIQGLSLNFTKGTIGGWGISASGITNGNVSLSASGTIQNLGKWILANDGSGSIASGNISWDVNGNVTFSSALQLTWQNYTDNKISGIQIGGRNYVLLPWSKSLILPEATSSLQEVNFNVSSALTSQTADATYTISFLCEPKYADGRPFSTLVIGKAGSGDTWSYRIDYYSFTRNILPDGKIKCVCTVKVNRSNGDAIYTLCRFLAETYHVKTGCTITDFKIEDGNKATTWSPAIEDTQANIESAQTTANNTVSALGGASFPKLTQISATGIYTGSITASQITAGTISVDRLDASSIRTNIINTSYIEGLSLNVSKGTIGGWNITSDSITMEDAHKYRLLLDYVYCEPVLAELNLVRVKKTIYHNRFNPVVNRNFTGIVSFMEVDVNSTGKLQALFPSIHINYGELAKAAQKLKKSIKSLSKEIALTTKGYYLDMEDGVLTVADTQMGKPDTDINRIAMEFAIREIFDEIEHTTGHSELIAGELCESSPYVIVNIGSVNIDSKKEPCPTYDKLLADRITKALKSLVD</sequence>
<accession>A0A212J1D7</accession>
<evidence type="ECO:0008006" key="2">
    <source>
        <dbReference type="Google" id="ProtNLM"/>
    </source>
</evidence>
<gene>
    <name evidence="1" type="ORF">KL86DYS2_10490</name>
</gene>
<proteinExistence type="predicted"/>
<evidence type="ECO:0000313" key="1">
    <source>
        <dbReference type="EMBL" id="SBV93154.1"/>
    </source>
</evidence>
<protein>
    <recommendedName>
        <fullName evidence="2">Peptidase S74 domain-containing protein</fullName>
    </recommendedName>
</protein>